<dbReference type="AlphaFoldDB" id="A0A1G4Z495"/>
<gene>
    <name evidence="2" type="ORF">SAMN03159343_4103</name>
</gene>
<accession>A0A1G4Z495</accession>
<proteinExistence type="predicted"/>
<dbReference type="InterPro" id="IPR010093">
    <property type="entry name" value="SinI_DNA-bd"/>
</dbReference>
<sequence length="167" mass="18308">MAATPLHPQTYLPDAEVGPLHDALAVPAAGSDQQYLVTGTGEQVPVPLETLRALRQVIEAMHQGLAVTVVPQSKTLTTQQAADLLGVSRPTVIKLLEDGEMPFERAGNRRRILLHDVLAYRERRRTQQYAALEALATAEEDDPEVVLDQLRTARRAVAARRRATTTS</sequence>
<dbReference type="InterPro" id="IPR036388">
    <property type="entry name" value="WH-like_DNA-bd_sf"/>
</dbReference>
<dbReference type="InterPro" id="IPR041657">
    <property type="entry name" value="HTH_17"/>
</dbReference>
<protein>
    <submittedName>
        <fullName evidence="2">DNA binding domain-containing protein, excisionase family</fullName>
    </submittedName>
</protein>
<dbReference type="STRING" id="1960309.SAMN03159343_4103"/>
<dbReference type="GO" id="GO:0003677">
    <property type="term" value="F:DNA binding"/>
    <property type="evidence" value="ECO:0007669"/>
    <property type="project" value="InterPro"/>
</dbReference>
<evidence type="ECO:0000313" key="2">
    <source>
        <dbReference type="EMBL" id="SCX60477.1"/>
    </source>
</evidence>
<dbReference type="RefSeq" id="WP_092807870.1">
    <property type="nucleotide sequence ID" value="NZ_FMUH01000009.1"/>
</dbReference>
<dbReference type="Gene3D" id="1.10.10.10">
    <property type="entry name" value="Winged helix-like DNA-binding domain superfamily/Winged helix DNA-binding domain"/>
    <property type="match status" value="1"/>
</dbReference>
<dbReference type="NCBIfam" id="TIGR01764">
    <property type="entry name" value="excise"/>
    <property type="match status" value="1"/>
</dbReference>
<dbReference type="OrthoDB" id="26212at2"/>
<dbReference type="Proteomes" id="UP000198981">
    <property type="component" value="Unassembled WGS sequence"/>
</dbReference>
<dbReference type="Pfam" id="PF12728">
    <property type="entry name" value="HTH_17"/>
    <property type="match status" value="1"/>
</dbReference>
<dbReference type="SUPFAM" id="SSF46955">
    <property type="entry name" value="Putative DNA-binding domain"/>
    <property type="match status" value="1"/>
</dbReference>
<evidence type="ECO:0000313" key="3">
    <source>
        <dbReference type="Proteomes" id="UP000198981"/>
    </source>
</evidence>
<evidence type="ECO:0000259" key="1">
    <source>
        <dbReference type="Pfam" id="PF12728"/>
    </source>
</evidence>
<dbReference type="EMBL" id="FMUH01000009">
    <property type="protein sequence ID" value="SCX60477.1"/>
    <property type="molecule type" value="Genomic_DNA"/>
</dbReference>
<dbReference type="InterPro" id="IPR009061">
    <property type="entry name" value="DNA-bd_dom_put_sf"/>
</dbReference>
<feature type="domain" description="Helix-turn-helix" evidence="1">
    <location>
        <begin position="76"/>
        <end position="125"/>
    </location>
</feature>
<keyword evidence="3" id="KW-1185">Reference proteome</keyword>
<organism evidence="2 3">
    <name type="scientific">Klenkia marina</name>
    <dbReference type="NCBI Taxonomy" id="1960309"/>
    <lineage>
        <taxon>Bacteria</taxon>
        <taxon>Bacillati</taxon>
        <taxon>Actinomycetota</taxon>
        <taxon>Actinomycetes</taxon>
        <taxon>Geodermatophilales</taxon>
        <taxon>Geodermatophilaceae</taxon>
        <taxon>Klenkia</taxon>
    </lineage>
</organism>
<name>A0A1G4Z495_9ACTN</name>
<reference evidence="3" key="1">
    <citation type="submission" date="2016-10" db="EMBL/GenBank/DDBJ databases">
        <authorList>
            <person name="Varghese N."/>
            <person name="Submissions S."/>
        </authorList>
    </citation>
    <scope>NUCLEOTIDE SEQUENCE [LARGE SCALE GENOMIC DNA]</scope>
    <source>
        <strain evidence="3">DSM 45722</strain>
    </source>
</reference>